<evidence type="ECO:0000313" key="3">
    <source>
        <dbReference type="EMBL" id="QHT09870.1"/>
    </source>
</evidence>
<accession>A0A6C0D0W0</accession>
<dbReference type="AlphaFoldDB" id="A0A6C0D0W0"/>
<organism evidence="3">
    <name type="scientific">viral metagenome</name>
    <dbReference type="NCBI Taxonomy" id="1070528"/>
    <lineage>
        <taxon>unclassified sequences</taxon>
        <taxon>metagenomes</taxon>
        <taxon>organismal metagenomes</taxon>
    </lineage>
</organism>
<dbReference type="EMBL" id="MN739518">
    <property type="protein sequence ID" value="QHT09870.1"/>
    <property type="molecule type" value="Genomic_DNA"/>
</dbReference>
<evidence type="ECO:0000256" key="1">
    <source>
        <dbReference type="SAM" id="Coils"/>
    </source>
</evidence>
<feature type="coiled-coil region" evidence="1">
    <location>
        <begin position="54"/>
        <end position="89"/>
    </location>
</feature>
<name>A0A6C0D0W0_9ZZZZ</name>
<reference evidence="3" key="1">
    <citation type="journal article" date="2020" name="Nature">
        <title>Giant virus diversity and host interactions through global metagenomics.</title>
        <authorList>
            <person name="Schulz F."/>
            <person name="Roux S."/>
            <person name="Paez-Espino D."/>
            <person name="Jungbluth S."/>
            <person name="Walsh D.A."/>
            <person name="Denef V.J."/>
            <person name="McMahon K.D."/>
            <person name="Konstantinidis K.T."/>
            <person name="Eloe-Fadrosh E.A."/>
            <person name="Kyrpides N.C."/>
            <person name="Woyke T."/>
        </authorList>
    </citation>
    <scope>NUCLEOTIDE SEQUENCE</scope>
    <source>
        <strain evidence="3">GVMAG-M-3300023174-104</strain>
    </source>
</reference>
<protein>
    <submittedName>
        <fullName evidence="3">Uncharacterized protein</fullName>
    </submittedName>
</protein>
<sequence>MSKVAKQAPTSQKKDKVEGPIPEQINSFKNYIETLTFVPKPLKKMMTKTDTEEQKKKKQVVQKAEKAVNKLTKQDIEQTEKAVKTLLDKTSMLKHPLDYYSLSRTDSQLKKLEKAPKEKRVSLLPGFSKETIGKLNQKISKIQEKKK</sequence>
<evidence type="ECO:0000256" key="2">
    <source>
        <dbReference type="SAM" id="MobiDB-lite"/>
    </source>
</evidence>
<keyword evidence="1" id="KW-0175">Coiled coil</keyword>
<feature type="region of interest" description="Disordered" evidence="2">
    <location>
        <begin position="1"/>
        <end position="22"/>
    </location>
</feature>
<proteinExistence type="predicted"/>